<accession>A0A6J5KKS0</accession>
<gene>
    <name evidence="1" type="ORF">UFOVP25_39</name>
</gene>
<reference evidence="1" key="1">
    <citation type="submission" date="2020-04" db="EMBL/GenBank/DDBJ databases">
        <authorList>
            <person name="Chiriac C."/>
            <person name="Salcher M."/>
            <person name="Ghai R."/>
            <person name="Kavagutti S V."/>
        </authorList>
    </citation>
    <scope>NUCLEOTIDE SEQUENCE</scope>
</reference>
<sequence>MKYFWKYGIPAYVNALSGKIYFNGSYSSVKIYDGMVPPNATGDQIYIVLGERLSNQTSNKTMNQFDASLLVDIVSKSNNFGFASSEDVAQQVMQIINSSANPDTMPDFQVVTTRTSTFNLSGLNPMDNVFRTLIRFEHKILQQ</sequence>
<protein>
    <submittedName>
        <fullName evidence="1">Uncharacterized protein</fullName>
    </submittedName>
</protein>
<dbReference type="EMBL" id="LR796153">
    <property type="protein sequence ID" value="CAB4121883.1"/>
    <property type="molecule type" value="Genomic_DNA"/>
</dbReference>
<name>A0A6J5KKS0_9CAUD</name>
<proteinExistence type="predicted"/>
<evidence type="ECO:0000313" key="1">
    <source>
        <dbReference type="EMBL" id="CAB4121883.1"/>
    </source>
</evidence>
<dbReference type="Gene3D" id="3.30.2000.30">
    <property type="match status" value="1"/>
</dbReference>
<organism evidence="1">
    <name type="scientific">uncultured Caudovirales phage</name>
    <dbReference type="NCBI Taxonomy" id="2100421"/>
    <lineage>
        <taxon>Viruses</taxon>
        <taxon>Duplodnaviria</taxon>
        <taxon>Heunggongvirae</taxon>
        <taxon>Uroviricota</taxon>
        <taxon>Caudoviricetes</taxon>
        <taxon>Peduoviridae</taxon>
        <taxon>Maltschvirus</taxon>
        <taxon>Maltschvirus maltsch</taxon>
    </lineage>
</organism>
<dbReference type="InterPro" id="IPR053745">
    <property type="entry name" value="Viral_Tail_Comp_sf"/>
</dbReference>